<name>A0A2K2DIP5_BRADI</name>
<dbReference type="Gene3D" id="3.30.40.10">
    <property type="entry name" value="Zinc/RING finger domain, C3HC4 (zinc finger)"/>
    <property type="match status" value="1"/>
</dbReference>
<dbReference type="Gramene" id="PNT74152">
    <property type="protein sequence ID" value="PNT74152"/>
    <property type="gene ID" value="BRADI_1g08871v3"/>
</dbReference>
<reference evidence="3" key="3">
    <citation type="submission" date="2018-08" db="UniProtKB">
        <authorList>
            <consortium name="EnsemblPlants"/>
        </authorList>
    </citation>
    <scope>IDENTIFICATION</scope>
    <source>
        <strain evidence="3">cv. Bd21</strain>
    </source>
</reference>
<dbReference type="Proteomes" id="UP000008810">
    <property type="component" value="Chromosome 1"/>
</dbReference>
<dbReference type="InterPro" id="IPR044807">
    <property type="entry name" value="DRIP1-like"/>
</dbReference>
<gene>
    <name evidence="2" type="ORF">BRADI_1g08871v3</name>
</gene>
<dbReference type="EMBL" id="CM000880">
    <property type="protein sequence ID" value="PNT74152.1"/>
    <property type="molecule type" value="Genomic_DNA"/>
</dbReference>
<dbReference type="OrthoDB" id="1305878at2759"/>
<evidence type="ECO:0000313" key="3">
    <source>
        <dbReference type="EnsemblPlants" id="PNT74152"/>
    </source>
</evidence>
<accession>A0A2K2DIP5</accession>
<evidence type="ECO:0008006" key="5">
    <source>
        <dbReference type="Google" id="ProtNLM"/>
    </source>
</evidence>
<dbReference type="GO" id="GO:0004842">
    <property type="term" value="F:ubiquitin-protein transferase activity"/>
    <property type="evidence" value="ECO:0007669"/>
    <property type="project" value="InterPro"/>
</dbReference>
<proteinExistence type="predicted"/>
<dbReference type="AlphaFoldDB" id="A0A2K2DIP5"/>
<reference evidence="2 3" key="1">
    <citation type="journal article" date="2010" name="Nature">
        <title>Genome sequencing and analysis of the model grass Brachypodium distachyon.</title>
        <authorList>
            <consortium name="International Brachypodium Initiative"/>
        </authorList>
    </citation>
    <scope>NUCLEOTIDE SEQUENCE [LARGE SCALE GENOMIC DNA]</scope>
    <source>
        <strain evidence="2 3">Bd21</strain>
    </source>
</reference>
<dbReference type="EnsemblPlants" id="PNT74152">
    <property type="protein sequence ID" value="PNT74152"/>
    <property type="gene ID" value="BRADI_1g08871v3"/>
</dbReference>
<sequence>MAFKECLHTSLSRTLIGLAVPEFLILGCAKVEKRAISGRLLYTWWGVWKERNRRIFRRAAMLALCRECIMKKIDDEEIESCPVCDIFLGVAPEEKLRPDYKIQALRNKLFPPKRAEVDASTVPTVVETSRTTSVNNNGTKMASANEKQSANGEVPIRKGNTAEKMTTIGTRVREASGKKSLKSGPKSDAADSLRDGITTPVWFSLVTSPHQPEEKLLPQITNSYLKIKDGTMKVSSIKRYIMQKLKLASDDEVEILCHDITVCSSMTVKDLLGLWLSHQPTQEVPVGTPAKQFVMVLSYRRSVAA</sequence>
<keyword evidence="4" id="KW-1185">Reference proteome</keyword>
<dbReference type="PANTHER" id="PTHR46293">
    <property type="entry name" value="E3 UBIQUITIN PROTEIN LIGASE DRIP1"/>
    <property type="match status" value="1"/>
</dbReference>
<reference evidence="2" key="2">
    <citation type="submission" date="2017-06" db="EMBL/GenBank/DDBJ databases">
        <title>WGS assembly of Brachypodium distachyon.</title>
        <authorList>
            <consortium name="The International Brachypodium Initiative"/>
            <person name="Lucas S."/>
            <person name="Harmon-Smith M."/>
            <person name="Lail K."/>
            <person name="Tice H."/>
            <person name="Grimwood J."/>
            <person name="Bruce D."/>
            <person name="Barry K."/>
            <person name="Shu S."/>
            <person name="Lindquist E."/>
            <person name="Wang M."/>
            <person name="Pitluck S."/>
            <person name="Vogel J.P."/>
            <person name="Garvin D.F."/>
            <person name="Mockler T.C."/>
            <person name="Schmutz J."/>
            <person name="Rokhsar D."/>
            <person name="Bevan M.W."/>
        </authorList>
    </citation>
    <scope>NUCLEOTIDE SEQUENCE</scope>
    <source>
        <strain evidence="2">Bd21</strain>
    </source>
</reference>
<dbReference type="STRING" id="15368.A0A2K2DIP5"/>
<evidence type="ECO:0000313" key="2">
    <source>
        <dbReference type="EMBL" id="PNT74152.1"/>
    </source>
</evidence>
<dbReference type="InParanoid" id="A0A2K2DIP5"/>
<organism evidence="2">
    <name type="scientific">Brachypodium distachyon</name>
    <name type="common">Purple false brome</name>
    <name type="synonym">Trachynia distachya</name>
    <dbReference type="NCBI Taxonomy" id="15368"/>
    <lineage>
        <taxon>Eukaryota</taxon>
        <taxon>Viridiplantae</taxon>
        <taxon>Streptophyta</taxon>
        <taxon>Embryophyta</taxon>
        <taxon>Tracheophyta</taxon>
        <taxon>Spermatophyta</taxon>
        <taxon>Magnoliopsida</taxon>
        <taxon>Liliopsida</taxon>
        <taxon>Poales</taxon>
        <taxon>Poaceae</taxon>
        <taxon>BOP clade</taxon>
        <taxon>Pooideae</taxon>
        <taxon>Stipodae</taxon>
        <taxon>Brachypodieae</taxon>
        <taxon>Brachypodium</taxon>
    </lineage>
</organism>
<dbReference type="PANTHER" id="PTHR46293:SF17">
    <property type="entry name" value="RING-TYPE DOMAIN-CONTAINING PROTEIN"/>
    <property type="match status" value="1"/>
</dbReference>
<evidence type="ECO:0000256" key="1">
    <source>
        <dbReference type="SAM" id="MobiDB-lite"/>
    </source>
</evidence>
<evidence type="ECO:0000313" key="4">
    <source>
        <dbReference type="Proteomes" id="UP000008810"/>
    </source>
</evidence>
<protein>
    <recommendedName>
        <fullName evidence="5">RAWUL domain-containing protein</fullName>
    </recommendedName>
</protein>
<feature type="compositionally biased region" description="Polar residues" evidence="1">
    <location>
        <begin position="132"/>
        <end position="151"/>
    </location>
</feature>
<dbReference type="Gene3D" id="3.10.20.90">
    <property type="entry name" value="Phosphatidylinositol 3-kinase Catalytic Subunit, Chain A, domain 1"/>
    <property type="match status" value="1"/>
</dbReference>
<feature type="region of interest" description="Disordered" evidence="1">
    <location>
        <begin position="132"/>
        <end position="152"/>
    </location>
</feature>
<dbReference type="InterPro" id="IPR013083">
    <property type="entry name" value="Znf_RING/FYVE/PHD"/>
</dbReference>